<evidence type="ECO:0000313" key="2">
    <source>
        <dbReference type="EMBL" id="MQX54603.1"/>
    </source>
</evidence>
<keyword evidence="1" id="KW-1133">Transmembrane helix</keyword>
<dbReference type="PANTHER" id="PTHR40115:SF1">
    <property type="entry name" value="INNER MEMBRANE PROTEIN WITH PEPSY TM HELIX"/>
    <property type="match status" value="1"/>
</dbReference>
<accession>A0A6N7LWG0</accession>
<keyword evidence="3" id="KW-1185">Reference proteome</keyword>
<evidence type="ECO:0000256" key="1">
    <source>
        <dbReference type="SAM" id="Phobius"/>
    </source>
</evidence>
<evidence type="ECO:0000313" key="3">
    <source>
        <dbReference type="Proteomes" id="UP000469421"/>
    </source>
</evidence>
<dbReference type="InterPro" id="IPR005625">
    <property type="entry name" value="PepSY-ass_TM"/>
</dbReference>
<dbReference type="PANTHER" id="PTHR40115">
    <property type="entry name" value="INNER MEMBRANE PROTEIN WITH PEPSY TM HELIX"/>
    <property type="match status" value="1"/>
</dbReference>
<dbReference type="InterPro" id="IPR032307">
    <property type="entry name" value="PepSY_TM-like_2"/>
</dbReference>
<keyword evidence="1" id="KW-0472">Membrane</keyword>
<comment type="caution">
    <text evidence="2">The sequence shown here is derived from an EMBL/GenBank/DDBJ whole genome shotgun (WGS) entry which is preliminary data.</text>
</comment>
<dbReference type="Pfam" id="PF03929">
    <property type="entry name" value="PepSY_TM"/>
    <property type="match status" value="1"/>
</dbReference>
<organism evidence="2 3">
    <name type="scientific">Alcanivorax sediminis</name>
    <dbReference type="NCBI Taxonomy" id="2663008"/>
    <lineage>
        <taxon>Bacteria</taxon>
        <taxon>Pseudomonadati</taxon>
        <taxon>Pseudomonadota</taxon>
        <taxon>Gammaproteobacteria</taxon>
        <taxon>Oceanospirillales</taxon>
        <taxon>Alcanivoracaceae</taxon>
        <taxon>Alcanivorax</taxon>
    </lineage>
</organism>
<protein>
    <recommendedName>
        <fullName evidence="4">PepSY domain-containing protein</fullName>
    </recommendedName>
</protein>
<keyword evidence="1" id="KW-0812">Transmembrane</keyword>
<proteinExistence type="predicted"/>
<feature type="transmembrane region" description="Helical" evidence="1">
    <location>
        <begin position="44"/>
        <end position="66"/>
    </location>
</feature>
<name>A0A6N7LWG0_9GAMM</name>
<reference evidence="2 3" key="1">
    <citation type="submission" date="2019-10" db="EMBL/GenBank/DDBJ databases">
        <title>Alcanivorax sp.PA15-N-34 draft genome sequence.</title>
        <authorList>
            <person name="Liao X."/>
            <person name="Shao Z."/>
        </authorList>
    </citation>
    <scope>NUCLEOTIDE SEQUENCE [LARGE SCALE GENOMIC DNA]</scope>
    <source>
        <strain evidence="2 3">PA15-N-34</strain>
    </source>
</reference>
<dbReference type="EMBL" id="WIRE01000002">
    <property type="protein sequence ID" value="MQX54603.1"/>
    <property type="molecule type" value="Genomic_DNA"/>
</dbReference>
<evidence type="ECO:0008006" key="4">
    <source>
        <dbReference type="Google" id="ProtNLM"/>
    </source>
</evidence>
<dbReference type="AlphaFoldDB" id="A0A6N7LWG0"/>
<sequence length="269" mass="29532">MPCSVPPGWHCGWTASCHKNNSPYSGGWMAVRKPTRQWRRWHRWLGLVVAVPVLVLSVTGVLLNHIESLGWSNQPMSPWLARWYGAPVPSDVTGFSLNDRWYAQLNERLYIDGEDTLHCPPPLQGVVDHNGMLVVGCGQEMLLLDGNGQLVERIGAAYGLPAFTRMGGDGKSLVLDTGEGLLNFDVDQLVTSPHQGPWQASEAVALPDQLKQALINQSVPPSLNWQRFLLDLHAGRIAGLAGQLIMDLAALILIVLAVTGTVIWGRTRR</sequence>
<dbReference type="Proteomes" id="UP000469421">
    <property type="component" value="Unassembled WGS sequence"/>
</dbReference>
<gene>
    <name evidence="2" type="ORF">GFN93_15220</name>
</gene>
<feature type="transmembrane region" description="Helical" evidence="1">
    <location>
        <begin position="237"/>
        <end position="264"/>
    </location>
</feature>